<dbReference type="PANTHER" id="PTHR30061:SF50">
    <property type="entry name" value="MALTOSE_MALTODEXTRIN-BINDING PERIPLASMIC PROTEIN"/>
    <property type="match status" value="1"/>
</dbReference>
<proteinExistence type="inferred from homology"/>
<reference evidence="6" key="1">
    <citation type="submission" date="2020-08" db="EMBL/GenBank/DDBJ databases">
        <title>Genome public.</title>
        <authorList>
            <person name="Liu C."/>
            <person name="Sun Q."/>
        </authorList>
    </citation>
    <scope>NUCLEOTIDE SEQUENCE</scope>
    <source>
        <strain evidence="6">NSJ-52</strain>
    </source>
</reference>
<keyword evidence="2" id="KW-0813">Transport</keyword>
<evidence type="ECO:0000256" key="2">
    <source>
        <dbReference type="ARBA" id="ARBA00022448"/>
    </source>
</evidence>
<dbReference type="Gene3D" id="3.40.190.10">
    <property type="entry name" value="Periplasmic binding protein-like II"/>
    <property type="match status" value="1"/>
</dbReference>
<dbReference type="RefSeq" id="WP_155147415.1">
    <property type="nucleotide sequence ID" value="NZ_JACOPQ010000006.1"/>
</dbReference>
<evidence type="ECO:0000256" key="4">
    <source>
        <dbReference type="SAM" id="MobiDB-lite"/>
    </source>
</evidence>
<accession>A0A8J6JL62</accession>
<protein>
    <submittedName>
        <fullName evidence="6">Extracellular solute-binding protein</fullName>
    </submittedName>
</protein>
<evidence type="ECO:0000313" key="7">
    <source>
        <dbReference type="Proteomes" id="UP000607645"/>
    </source>
</evidence>
<dbReference type="GO" id="GO:0015768">
    <property type="term" value="P:maltose transport"/>
    <property type="evidence" value="ECO:0007669"/>
    <property type="project" value="TreeGrafter"/>
</dbReference>
<evidence type="ECO:0000256" key="1">
    <source>
        <dbReference type="ARBA" id="ARBA00008520"/>
    </source>
</evidence>
<feature type="compositionally biased region" description="Low complexity" evidence="4">
    <location>
        <begin position="30"/>
        <end position="55"/>
    </location>
</feature>
<keyword evidence="7" id="KW-1185">Reference proteome</keyword>
<sequence>MKMQKLAVSVLAIALLAGLAGCGPQQATGSTPPASTPSDQQPTSSQPAEPSQSQEALPVMGDVIQYDPNQPVNGGQDIDIEFWYWTGAANLFQALADQYTAIHPNVHITLVENPWDDYWTKLPLALQGKDGPAIFNVHNGQHDNLIGYLAPYDIPVDDLKAEFVGASGHVIDGKIYYTDYGLMTATMYYNVDMWAAAGLTDADIPKTWDEFREVAKKLTIRDDAGNLVQAGFSYNGGIQGDVLGMQYQYGQDLFTSDNKVTLNNDAMKSVIQRLKDMYLVDGVCDYNFGNNSGDNFGQGSVAMYLGWGFMTNVLAQNFPDTHFACFEIPAPTAEVPYAYHRYNGESTFGVNKNASAEQQAVAQDIIRFFLANDGIQKEFCLANAVFPAKASLQSDADLLAIPSISVLADHIDRYIWPGAMPSTVEDNVKIMLEDVFYNGKDLDAALADAEKAINDDLANLDFTSQESMYKYAGEALD</sequence>
<dbReference type="SUPFAM" id="SSF53850">
    <property type="entry name" value="Periplasmic binding protein-like II"/>
    <property type="match status" value="1"/>
</dbReference>
<keyword evidence="3 5" id="KW-0732">Signal</keyword>
<evidence type="ECO:0000256" key="3">
    <source>
        <dbReference type="ARBA" id="ARBA00022729"/>
    </source>
</evidence>
<feature type="chain" id="PRO_5039614626" evidence="5">
    <location>
        <begin position="28"/>
        <end position="477"/>
    </location>
</feature>
<dbReference type="PANTHER" id="PTHR30061">
    <property type="entry name" value="MALTOSE-BINDING PERIPLASMIC PROTEIN"/>
    <property type="match status" value="1"/>
</dbReference>
<feature type="signal peptide" evidence="5">
    <location>
        <begin position="1"/>
        <end position="27"/>
    </location>
</feature>
<organism evidence="6 7">
    <name type="scientific">Lawsonibacter faecis</name>
    <dbReference type="NCBI Taxonomy" id="2763052"/>
    <lineage>
        <taxon>Bacteria</taxon>
        <taxon>Bacillati</taxon>
        <taxon>Bacillota</taxon>
        <taxon>Clostridia</taxon>
        <taxon>Eubacteriales</taxon>
        <taxon>Oscillospiraceae</taxon>
        <taxon>Lawsonibacter</taxon>
    </lineage>
</organism>
<name>A0A8J6JL62_9FIRM</name>
<comment type="similarity">
    <text evidence="1">Belongs to the bacterial solute-binding protein 1 family.</text>
</comment>
<dbReference type="Proteomes" id="UP000607645">
    <property type="component" value="Unassembled WGS sequence"/>
</dbReference>
<dbReference type="Pfam" id="PF01547">
    <property type="entry name" value="SBP_bac_1"/>
    <property type="match status" value="1"/>
</dbReference>
<gene>
    <name evidence="6" type="ORF">H8S62_09755</name>
</gene>
<dbReference type="GO" id="GO:1901982">
    <property type="term" value="F:maltose binding"/>
    <property type="evidence" value="ECO:0007669"/>
    <property type="project" value="TreeGrafter"/>
</dbReference>
<dbReference type="InterPro" id="IPR006059">
    <property type="entry name" value="SBP"/>
</dbReference>
<dbReference type="GO" id="GO:0055052">
    <property type="term" value="C:ATP-binding cassette (ABC) transporter complex, substrate-binding subunit-containing"/>
    <property type="evidence" value="ECO:0007669"/>
    <property type="project" value="TreeGrafter"/>
</dbReference>
<dbReference type="AlphaFoldDB" id="A0A8J6JL62"/>
<evidence type="ECO:0000313" key="6">
    <source>
        <dbReference type="EMBL" id="MBC5737289.1"/>
    </source>
</evidence>
<feature type="region of interest" description="Disordered" evidence="4">
    <location>
        <begin position="24"/>
        <end position="55"/>
    </location>
</feature>
<dbReference type="EMBL" id="JACOPQ010000006">
    <property type="protein sequence ID" value="MBC5737289.1"/>
    <property type="molecule type" value="Genomic_DNA"/>
</dbReference>
<dbReference type="PROSITE" id="PS51257">
    <property type="entry name" value="PROKAR_LIPOPROTEIN"/>
    <property type="match status" value="1"/>
</dbReference>
<evidence type="ECO:0000256" key="5">
    <source>
        <dbReference type="SAM" id="SignalP"/>
    </source>
</evidence>
<dbReference type="GO" id="GO:0042956">
    <property type="term" value="P:maltodextrin transmembrane transport"/>
    <property type="evidence" value="ECO:0007669"/>
    <property type="project" value="TreeGrafter"/>
</dbReference>
<comment type="caution">
    <text evidence="6">The sequence shown here is derived from an EMBL/GenBank/DDBJ whole genome shotgun (WGS) entry which is preliminary data.</text>
</comment>